<evidence type="ECO:0000313" key="2">
    <source>
        <dbReference type="EMBL" id="CAI9965760.1"/>
    </source>
</evidence>
<reference evidence="2" key="1">
    <citation type="submission" date="2023-06" db="EMBL/GenBank/DDBJ databases">
        <authorList>
            <person name="Kurt Z."/>
        </authorList>
    </citation>
    <scope>NUCLEOTIDE SEQUENCE</scope>
</reference>
<keyword evidence="1" id="KW-0472">Membrane</keyword>
<dbReference type="AlphaFoldDB" id="A0AA86QW68"/>
<protein>
    <submittedName>
        <fullName evidence="3">Hypothetical_protein</fullName>
    </submittedName>
</protein>
<dbReference type="EMBL" id="CATOUU010000994">
    <property type="protein sequence ID" value="CAI9965760.1"/>
    <property type="molecule type" value="Genomic_DNA"/>
</dbReference>
<comment type="caution">
    <text evidence="2">The sequence shown here is derived from an EMBL/GenBank/DDBJ whole genome shotgun (WGS) entry which is preliminary data.</text>
</comment>
<evidence type="ECO:0000313" key="3">
    <source>
        <dbReference type="EMBL" id="CAL6029661.1"/>
    </source>
</evidence>
<proteinExistence type="predicted"/>
<gene>
    <name evidence="3" type="ORF">HINF_LOCUS32538</name>
    <name evidence="2" type="ORF">HINF_LOCUS53405</name>
</gene>
<dbReference type="Proteomes" id="UP001642409">
    <property type="component" value="Unassembled WGS sequence"/>
</dbReference>
<dbReference type="EMBL" id="CAXDID020000111">
    <property type="protein sequence ID" value="CAL6029661.1"/>
    <property type="molecule type" value="Genomic_DNA"/>
</dbReference>
<reference evidence="3 4" key="2">
    <citation type="submission" date="2024-07" db="EMBL/GenBank/DDBJ databases">
        <authorList>
            <person name="Akdeniz Z."/>
        </authorList>
    </citation>
    <scope>NUCLEOTIDE SEQUENCE [LARGE SCALE GENOMIC DNA]</scope>
</reference>
<keyword evidence="4" id="KW-1185">Reference proteome</keyword>
<keyword evidence="1" id="KW-0812">Transmembrane</keyword>
<evidence type="ECO:0000256" key="1">
    <source>
        <dbReference type="SAM" id="Phobius"/>
    </source>
</evidence>
<sequence>MSVNKFMDKLFETLFKSDCVNKNLTIARLLRTDVSAGMLQYVIKHGQPDILTAIKMLEGPMQQDYIFFALYMALTLFMSSLLDFFSPLMASTCGSFTKIMVIIVEGQINRQVYPWEYAVMYTSFAIAYQLIVEKQTRVKKLIRIFIQITIELTAIRYFIVFADSVIISIIKAKAGSALMGAAEKFVSKIKKTGSE</sequence>
<organism evidence="2">
    <name type="scientific">Hexamita inflata</name>
    <dbReference type="NCBI Taxonomy" id="28002"/>
    <lineage>
        <taxon>Eukaryota</taxon>
        <taxon>Metamonada</taxon>
        <taxon>Diplomonadida</taxon>
        <taxon>Hexamitidae</taxon>
        <taxon>Hexamitinae</taxon>
        <taxon>Hexamita</taxon>
    </lineage>
</organism>
<accession>A0AA86QW68</accession>
<evidence type="ECO:0000313" key="4">
    <source>
        <dbReference type="Proteomes" id="UP001642409"/>
    </source>
</evidence>
<keyword evidence="1" id="KW-1133">Transmembrane helix</keyword>
<name>A0AA86QW68_9EUKA</name>
<feature type="transmembrane region" description="Helical" evidence="1">
    <location>
        <begin position="115"/>
        <end position="132"/>
    </location>
</feature>
<feature type="transmembrane region" description="Helical" evidence="1">
    <location>
        <begin position="144"/>
        <end position="170"/>
    </location>
</feature>
<feature type="transmembrane region" description="Helical" evidence="1">
    <location>
        <begin position="65"/>
        <end position="82"/>
    </location>
</feature>